<gene>
    <name evidence="2" type="ORF">B0J11DRAFT_561655</name>
</gene>
<evidence type="ECO:0000313" key="2">
    <source>
        <dbReference type="EMBL" id="KAH7114999.1"/>
    </source>
</evidence>
<comment type="caution">
    <text evidence="2">The sequence shown here is derived from an EMBL/GenBank/DDBJ whole genome shotgun (WGS) entry which is preliminary data.</text>
</comment>
<feature type="region of interest" description="Disordered" evidence="1">
    <location>
        <begin position="1"/>
        <end position="35"/>
    </location>
</feature>
<accession>A0A9P9D9D1</accession>
<keyword evidence="3" id="KW-1185">Reference proteome</keyword>
<organism evidence="2 3">
    <name type="scientific">Dendryphion nanum</name>
    <dbReference type="NCBI Taxonomy" id="256645"/>
    <lineage>
        <taxon>Eukaryota</taxon>
        <taxon>Fungi</taxon>
        <taxon>Dikarya</taxon>
        <taxon>Ascomycota</taxon>
        <taxon>Pezizomycotina</taxon>
        <taxon>Dothideomycetes</taxon>
        <taxon>Pleosporomycetidae</taxon>
        <taxon>Pleosporales</taxon>
        <taxon>Torulaceae</taxon>
        <taxon>Dendryphion</taxon>
    </lineage>
</organism>
<dbReference type="Proteomes" id="UP000700596">
    <property type="component" value="Unassembled WGS sequence"/>
</dbReference>
<reference evidence="2" key="1">
    <citation type="journal article" date="2021" name="Nat. Commun.">
        <title>Genetic determinants of endophytism in the Arabidopsis root mycobiome.</title>
        <authorList>
            <person name="Mesny F."/>
            <person name="Miyauchi S."/>
            <person name="Thiergart T."/>
            <person name="Pickel B."/>
            <person name="Atanasova L."/>
            <person name="Karlsson M."/>
            <person name="Huettel B."/>
            <person name="Barry K.W."/>
            <person name="Haridas S."/>
            <person name="Chen C."/>
            <person name="Bauer D."/>
            <person name="Andreopoulos W."/>
            <person name="Pangilinan J."/>
            <person name="LaButti K."/>
            <person name="Riley R."/>
            <person name="Lipzen A."/>
            <person name="Clum A."/>
            <person name="Drula E."/>
            <person name="Henrissat B."/>
            <person name="Kohler A."/>
            <person name="Grigoriev I.V."/>
            <person name="Martin F.M."/>
            <person name="Hacquard S."/>
        </authorList>
    </citation>
    <scope>NUCLEOTIDE SEQUENCE</scope>
    <source>
        <strain evidence="2">MPI-CAGE-CH-0243</strain>
    </source>
</reference>
<protein>
    <submittedName>
        <fullName evidence="2">Uncharacterized protein</fullName>
    </submittedName>
</protein>
<proteinExistence type="predicted"/>
<dbReference type="OrthoDB" id="406838at2759"/>
<dbReference type="EMBL" id="JAGMWT010000016">
    <property type="protein sequence ID" value="KAH7114999.1"/>
    <property type="molecule type" value="Genomic_DNA"/>
</dbReference>
<sequence>MANSNFPPLPSVLPSAGTSGTSGFGNSDEPTDLPSALARSLRGGAWLTTFRPHNSPVTAYDGTIRVEVHPASAGGGRTASGDLYQRPIRMLPPPAPGPLLGPGPRPQAGIPVQPTTRYRYYLSITKILEGVTLGSNFELGFDRWKFTPPATVGGTGTGTWANEGSFKATMTWATPPAGYPSARDYLAGVVKDATGIVIGSLTMGWVSSFLRKATIEIDSVAGVERPLDNGLTGANQYDWKRVFGNVSWDLTVVPSQTNIAEPSGEGWTDAELHAGMLRWRDSANLDTEWRFHLLCVKTIDSTPRGIMYDAFGTDSNNIPREGAAVATSWIIDPAWGRVSGKRFGAVPEAYFRASVHEIGHALSLEHNLRNQHFMDTSDTIAAAGEVTPPSFPDNIKWSFADDDVRRLKHWPDVFVRPGGSPFGSSHATPAVSPPDNAVDLPDVELSVTPTLSEVPLGAPVRLELQLRNNAGKGGFPVQVPADIGLRSGFIQGTVTTPAGVSKTFRSIVVNDGGVYKVLAPGEETKASVTLLRGAEGALFASTGLYDVSVEVKWDVQEAVASVVGFTTVLVTGPKDLSHAATAHKLLTSPDAHLVLVLGGDHLEDGISAIQAALKDNTLRPHYEAIEAKRLATRFEDRKPNITAARELFNDESVVTDSEKQKLQKLLP</sequence>
<dbReference type="AlphaFoldDB" id="A0A9P9D9D1"/>
<evidence type="ECO:0000313" key="3">
    <source>
        <dbReference type="Proteomes" id="UP000700596"/>
    </source>
</evidence>
<evidence type="ECO:0000256" key="1">
    <source>
        <dbReference type="SAM" id="MobiDB-lite"/>
    </source>
</evidence>
<name>A0A9P9D9D1_9PLEO</name>
<feature type="compositionally biased region" description="Polar residues" evidence="1">
    <location>
        <begin position="16"/>
        <end position="25"/>
    </location>
</feature>